<evidence type="ECO:0000256" key="1">
    <source>
        <dbReference type="SAM" id="Phobius"/>
    </source>
</evidence>
<dbReference type="STRING" id="1440053.GCA_000718095_04125"/>
<feature type="transmembrane region" description="Helical" evidence="1">
    <location>
        <begin position="86"/>
        <end position="104"/>
    </location>
</feature>
<proteinExistence type="predicted"/>
<keyword evidence="4" id="KW-1185">Reference proteome</keyword>
<feature type="transmembrane region" description="Helical" evidence="1">
    <location>
        <begin position="369"/>
        <end position="392"/>
    </location>
</feature>
<dbReference type="EMBL" id="AZSP01000273">
    <property type="protein sequence ID" value="PVE07575.1"/>
    <property type="molecule type" value="Genomic_DNA"/>
</dbReference>
<reference evidence="3 4" key="1">
    <citation type="submission" date="2013-12" db="EMBL/GenBank/DDBJ databases">
        <title>Annotated genome of Streptomyces scopuliridis.</title>
        <authorList>
            <person name="Olson J.B."/>
        </authorList>
    </citation>
    <scope>NUCLEOTIDE SEQUENCE [LARGE SCALE GENOMIC DNA]</scope>
    <source>
        <strain evidence="3 4">RB72</strain>
    </source>
</reference>
<dbReference type="InterPro" id="IPR043831">
    <property type="entry name" value="DUF5808"/>
</dbReference>
<sequence length="395" mass="41157">MNTVLVSLLVNSGILLALGATLYAAPSPLLNPHSVPFGVRVPPDKADAPEVSEQRRRYRALLLRATLIVTVAALVIGAVLDSVAVGGVAAAVLCVIAAALWLSAHRALARAKERGNWYEHVRQGAVMDTSLRTDPVRLPWAWAIPSLVVVVVTAVAGAIVYPQLPEMMALPERSANGTVYREITTTFWTAFSLVFAQILLTAMVIGTVAAVLRARADLDVSRPRSSAAQHRRYLSLTARSLLGIAALLNLMLLGLSGMMWSDSRSGAVLALVIGVPLLAAVAVSVPLVRMGPGGSRLVLESADGSGGSNGMGSVGLGGPGAPDEGTGLVPRDDDRHWYGAGTVYVNADDPAILVPRRVGMGWTVNLGNLRFLIISAAVFAIAAGATVVSVTMGSS</sequence>
<feature type="domain" description="DUF5808" evidence="2">
    <location>
        <begin position="348"/>
        <end position="369"/>
    </location>
</feature>
<keyword evidence="1" id="KW-1133">Transmembrane helix</keyword>
<evidence type="ECO:0000313" key="4">
    <source>
        <dbReference type="Proteomes" id="UP000245992"/>
    </source>
</evidence>
<dbReference type="Pfam" id="PF19124">
    <property type="entry name" value="DUF5808"/>
    <property type="match status" value="1"/>
</dbReference>
<feature type="transmembrane region" description="Helical" evidence="1">
    <location>
        <begin position="233"/>
        <end position="255"/>
    </location>
</feature>
<comment type="caution">
    <text evidence="3">The sequence shown here is derived from an EMBL/GenBank/DDBJ whole genome shotgun (WGS) entry which is preliminary data.</text>
</comment>
<name>A0A2T7SXF8_9ACTN</name>
<organism evidence="3 4">
    <name type="scientific">Streptomyces scopuliridis RB72</name>
    <dbReference type="NCBI Taxonomy" id="1440053"/>
    <lineage>
        <taxon>Bacteria</taxon>
        <taxon>Bacillati</taxon>
        <taxon>Actinomycetota</taxon>
        <taxon>Actinomycetes</taxon>
        <taxon>Kitasatosporales</taxon>
        <taxon>Streptomycetaceae</taxon>
        <taxon>Streptomyces</taxon>
    </lineage>
</organism>
<keyword evidence="1" id="KW-0812">Transmembrane</keyword>
<gene>
    <name evidence="3" type="ORF">Y717_22320</name>
</gene>
<protein>
    <submittedName>
        <fullName evidence="3">Membrane protein</fullName>
    </submittedName>
</protein>
<dbReference type="RefSeq" id="WP_030353151.1">
    <property type="nucleotide sequence ID" value="NZ_AZSP01000273.1"/>
</dbReference>
<dbReference type="AlphaFoldDB" id="A0A2T7SXF8"/>
<feature type="transmembrane region" description="Helical" evidence="1">
    <location>
        <begin position="61"/>
        <end position="80"/>
    </location>
</feature>
<feature type="transmembrane region" description="Helical" evidence="1">
    <location>
        <begin position="187"/>
        <end position="212"/>
    </location>
</feature>
<keyword evidence="1" id="KW-0472">Membrane</keyword>
<accession>A0A2T7SXF8</accession>
<feature type="transmembrane region" description="Helical" evidence="1">
    <location>
        <begin position="140"/>
        <end position="161"/>
    </location>
</feature>
<feature type="transmembrane region" description="Helical" evidence="1">
    <location>
        <begin position="6"/>
        <end position="25"/>
    </location>
</feature>
<feature type="transmembrane region" description="Helical" evidence="1">
    <location>
        <begin position="267"/>
        <end position="288"/>
    </location>
</feature>
<evidence type="ECO:0000259" key="2">
    <source>
        <dbReference type="Pfam" id="PF19124"/>
    </source>
</evidence>
<dbReference type="Proteomes" id="UP000245992">
    <property type="component" value="Unassembled WGS sequence"/>
</dbReference>
<evidence type="ECO:0000313" key="3">
    <source>
        <dbReference type="EMBL" id="PVE07575.1"/>
    </source>
</evidence>